<dbReference type="Pfam" id="PF22456">
    <property type="entry name" value="PqqF-like_C_4"/>
    <property type="match status" value="1"/>
</dbReference>
<dbReference type="GO" id="GO:0051603">
    <property type="term" value="P:proteolysis involved in protein catabolic process"/>
    <property type="evidence" value="ECO:0007669"/>
    <property type="project" value="TreeGrafter"/>
</dbReference>
<dbReference type="GO" id="GO:0043171">
    <property type="term" value="P:peptide catabolic process"/>
    <property type="evidence" value="ECO:0007669"/>
    <property type="project" value="TreeGrafter"/>
</dbReference>
<dbReference type="Pfam" id="PF00675">
    <property type="entry name" value="Peptidase_M16"/>
    <property type="match status" value="1"/>
</dbReference>
<keyword evidence="6" id="KW-0482">Metalloprotease</keyword>
<dbReference type="Proteomes" id="UP000827549">
    <property type="component" value="Chromosome 3"/>
</dbReference>
<feature type="domain" description="Peptidase M16 middle/third" evidence="9">
    <location>
        <begin position="406"/>
        <end position="682"/>
    </location>
</feature>
<dbReference type="RefSeq" id="XP_062627699.1">
    <property type="nucleotide sequence ID" value="XM_062771715.1"/>
</dbReference>
<keyword evidence="2 11" id="KW-0645">Protease</keyword>
<dbReference type="InterPro" id="IPR011765">
    <property type="entry name" value="Pept_M16_N"/>
</dbReference>
<evidence type="ECO:0000256" key="1">
    <source>
        <dbReference type="ARBA" id="ARBA00007261"/>
    </source>
</evidence>
<dbReference type="PANTHER" id="PTHR43690">
    <property type="entry name" value="NARDILYSIN"/>
    <property type="match status" value="1"/>
</dbReference>
<sequence>MPSDPFPPPPAPLPTTDRVELKLPPLEDRPYRYVALPNGVEAIVISDEDAHKGAACLLVEAGTMNDPPDLPGCAHLCERVIIHGSKNFPDPDSFKKYIDKHGGSHSAGPQRAYTEHRFDVASDALYGALARAADFVINPLFSEDRVEREVAAIESEFKQSLNNDDVRTSILLGSLARSGHPFNHFNRGNRDTLWTTPKAAGRNPRDELASWWKANSCARRIKLVVAGREDVDTLQAWVEELFGPAQVVTEGMPPTGPNGVYRTYGSPFGANEVGKVAFMQTLQDTRRLQIHIPVPDDRHMHLTRPFDFAILALSYMGKGSITSKLRRKGWITELWCYELNNIPGSGLVEIDIRLTSEGLENWAEVVRSIFTAINVLKANTNDLGTLFDEQRRLLDLAWTVTPKLPSHYAVWTTAVRLRYPVPRDLVISSESLYGHFDPDLVEAALGHLKLEDSVVLISSQHLPTNVSGSYDKTEPIYGTLYTTRPLDELVSTADLDDPDLHLPSPNPYIPKRWDVPTADAHDGPPRLLSDTPVSRLWYKQDLKDRPIANVKLKLASPSAFGTPRAAVLSELFAHLFANATAEEEDDAGLAGLRIDTGPQHGQGYYELDAHGPSDTIGVLVVRFVGHLRDFALDDSAAFAGATEELKARYTNFAISTQHAVACVRADYAVQKGAWTEQDKLRALEGLTLADVEAFRRTLLDRLHIEALVCGSIEAKDAQKLLADVEQILHPEPLDAAEVQGPPASLLIPEGYDGIWERPSALPADDQTNVVVYTLYAEHGADDVKSRTLVALLHEITKAPFTDTFADEQLGHLVKVRVSAVQGSLVRFLVAIQSERDPSLLESRVTQFLDDTLGKLLRDLSAEDLATHVESVVSGLQESTASLYSEAREHWARITDGYYDFDRRATEIAQLRGTTKDELLAFYNSAIHSSSKTRRKLSVRIRSQGLEPDPQGEATYITDIAAWKDNLVAAERAVPVRPLVVETGRVSRVL</sequence>
<evidence type="ECO:0000259" key="10">
    <source>
        <dbReference type="Pfam" id="PF22456"/>
    </source>
</evidence>
<evidence type="ECO:0000256" key="6">
    <source>
        <dbReference type="ARBA" id="ARBA00023049"/>
    </source>
</evidence>
<dbReference type="EMBL" id="CP086716">
    <property type="protein sequence ID" value="WOO81667.1"/>
    <property type="molecule type" value="Genomic_DNA"/>
</dbReference>
<dbReference type="GO" id="GO:0046872">
    <property type="term" value="F:metal ion binding"/>
    <property type="evidence" value="ECO:0007669"/>
    <property type="project" value="UniProtKB-KW"/>
</dbReference>
<dbReference type="InterPro" id="IPR007863">
    <property type="entry name" value="Peptidase_M16_C"/>
</dbReference>
<evidence type="ECO:0000256" key="3">
    <source>
        <dbReference type="ARBA" id="ARBA00022723"/>
    </source>
</evidence>
<dbReference type="InterPro" id="IPR050626">
    <property type="entry name" value="Peptidase_M16"/>
</dbReference>
<feature type="domain" description="Peptidase M16 N-terminal" evidence="7">
    <location>
        <begin position="44"/>
        <end position="163"/>
    </location>
</feature>
<dbReference type="PANTHER" id="PTHR43690:SF18">
    <property type="entry name" value="INSULIN-DEGRADING ENZYME-RELATED"/>
    <property type="match status" value="1"/>
</dbReference>
<dbReference type="GO" id="GO:0005739">
    <property type="term" value="C:mitochondrion"/>
    <property type="evidence" value="ECO:0007669"/>
    <property type="project" value="TreeGrafter"/>
</dbReference>
<evidence type="ECO:0000259" key="8">
    <source>
        <dbReference type="Pfam" id="PF05193"/>
    </source>
</evidence>
<dbReference type="GO" id="GO:0005829">
    <property type="term" value="C:cytosol"/>
    <property type="evidence" value="ECO:0007669"/>
    <property type="project" value="TreeGrafter"/>
</dbReference>
<keyword evidence="4" id="KW-0378">Hydrolase</keyword>
<reference evidence="11" key="1">
    <citation type="submission" date="2023-10" db="EMBL/GenBank/DDBJ databases">
        <authorList>
            <person name="Noh H."/>
        </authorList>
    </citation>
    <scope>NUCLEOTIDE SEQUENCE</scope>
    <source>
        <strain evidence="11">DUCC4014</strain>
    </source>
</reference>
<keyword evidence="5" id="KW-0862">Zinc</keyword>
<feature type="domain" description="Coenzyme PQQ synthesis protein F-like C-terminal lobe" evidence="10">
    <location>
        <begin position="791"/>
        <end position="890"/>
    </location>
</feature>
<protein>
    <submittedName>
        <fullName evidence="11">Zinc protease</fullName>
    </submittedName>
</protein>
<dbReference type="GeneID" id="87808420"/>
<dbReference type="InterPro" id="IPR032632">
    <property type="entry name" value="Peptidase_M16_M"/>
</dbReference>
<feature type="domain" description="Peptidase M16 C-terminal" evidence="8">
    <location>
        <begin position="205"/>
        <end position="379"/>
    </location>
</feature>
<dbReference type="SUPFAM" id="SSF63411">
    <property type="entry name" value="LuxS/MPP-like metallohydrolase"/>
    <property type="match status" value="4"/>
</dbReference>
<dbReference type="Pfam" id="PF05193">
    <property type="entry name" value="Peptidase_M16_C"/>
    <property type="match status" value="1"/>
</dbReference>
<proteinExistence type="inferred from homology"/>
<dbReference type="Gene3D" id="3.30.830.10">
    <property type="entry name" value="Metalloenzyme, LuxS/M16 peptidase-like"/>
    <property type="match status" value="4"/>
</dbReference>
<evidence type="ECO:0000313" key="11">
    <source>
        <dbReference type="EMBL" id="WOO81667.1"/>
    </source>
</evidence>
<evidence type="ECO:0000313" key="12">
    <source>
        <dbReference type="Proteomes" id="UP000827549"/>
    </source>
</evidence>
<dbReference type="Pfam" id="PF16187">
    <property type="entry name" value="Peptidase_M16_M"/>
    <property type="match status" value="1"/>
</dbReference>
<evidence type="ECO:0000259" key="7">
    <source>
        <dbReference type="Pfam" id="PF00675"/>
    </source>
</evidence>
<gene>
    <name evidence="11" type="primary">mug138</name>
    <name evidence="11" type="ORF">LOC62_03G005190</name>
</gene>
<dbReference type="InterPro" id="IPR054734">
    <property type="entry name" value="PqqF-like_C_4"/>
</dbReference>
<organism evidence="11 12">
    <name type="scientific">Vanrija pseudolonga</name>
    <dbReference type="NCBI Taxonomy" id="143232"/>
    <lineage>
        <taxon>Eukaryota</taxon>
        <taxon>Fungi</taxon>
        <taxon>Dikarya</taxon>
        <taxon>Basidiomycota</taxon>
        <taxon>Agaricomycotina</taxon>
        <taxon>Tremellomycetes</taxon>
        <taxon>Trichosporonales</taxon>
        <taxon>Trichosporonaceae</taxon>
        <taxon>Vanrija</taxon>
    </lineage>
</organism>
<evidence type="ECO:0000256" key="2">
    <source>
        <dbReference type="ARBA" id="ARBA00022670"/>
    </source>
</evidence>
<evidence type="ECO:0000256" key="4">
    <source>
        <dbReference type="ARBA" id="ARBA00022801"/>
    </source>
</evidence>
<accession>A0AAF0Y848</accession>
<name>A0AAF0Y848_9TREE</name>
<keyword evidence="3" id="KW-0479">Metal-binding</keyword>
<dbReference type="InterPro" id="IPR011249">
    <property type="entry name" value="Metalloenz_LuxS/M16"/>
</dbReference>
<dbReference type="GO" id="GO:0004222">
    <property type="term" value="F:metalloendopeptidase activity"/>
    <property type="evidence" value="ECO:0007669"/>
    <property type="project" value="TreeGrafter"/>
</dbReference>
<keyword evidence="12" id="KW-1185">Reference proteome</keyword>
<evidence type="ECO:0000256" key="5">
    <source>
        <dbReference type="ARBA" id="ARBA00022833"/>
    </source>
</evidence>
<evidence type="ECO:0000259" key="9">
    <source>
        <dbReference type="Pfam" id="PF16187"/>
    </source>
</evidence>
<comment type="similarity">
    <text evidence="1">Belongs to the peptidase M16 family.</text>
</comment>
<dbReference type="AlphaFoldDB" id="A0AAF0Y848"/>